<gene>
    <name evidence="1" type="ORF">Rhe02_62770</name>
</gene>
<evidence type="ECO:0000313" key="2">
    <source>
        <dbReference type="Proteomes" id="UP000612899"/>
    </source>
</evidence>
<dbReference type="AlphaFoldDB" id="A0A8J3QEN6"/>
<comment type="caution">
    <text evidence="1">The sequence shown here is derived from an EMBL/GenBank/DDBJ whole genome shotgun (WGS) entry which is preliminary data.</text>
</comment>
<evidence type="ECO:0008006" key="3">
    <source>
        <dbReference type="Google" id="ProtNLM"/>
    </source>
</evidence>
<evidence type="ECO:0000313" key="1">
    <source>
        <dbReference type="EMBL" id="GIH08210.1"/>
    </source>
</evidence>
<protein>
    <recommendedName>
        <fullName evidence="3">Tetratricopeptide repeat protein</fullName>
    </recommendedName>
</protein>
<dbReference type="SUPFAM" id="SSF48452">
    <property type="entry name" value="TPR-like"/>
    <property type="match status" value="1"/>
</dbReference>
<organism evidence="1 2">
    <name type="scientific">Rhizocola hellebori</name>
    <dbReference type="NCBI Taxonomy" id="1392758"/>
    <lineage>
        <taxon>Bacteria</taxon>
        <taxon>Bacillati</taxon>
        <taxon>Actinomycetota</taxon>
        <taxon>Actinomycetes</taxon>
        <taxon>Micromonosporales</taxon>
        <taxon>Micromonosporaceae</taxon>
        <taxon>Rhizocola</taxon>
    </lineage>
</organism>
<sequence length="408" mass="46037">MRRYTRNDPRGIFPKVTGLPGIEHNRMAIFWRPIIDMTDSEVAPMRLRMVQPVSAWLAEPEEERWSWFAMIGVAGLRSQALRHAGLTQYDCREPTGLAEEFRTPQWNRLLDAIARFDQLPYSARSLVVFQLAQLSYCEYVFKIAGVVQPNGDPAHDRYAYEVGRVHARFPGHAAKALPVFEKLATIGKDPLIALASCAQGIGHTIRSNTEIELAQRFDGYGQQILLGLPDTWHAWLVRSRFHRAVALLRLAEKQFEQMRHELDLALEFSEKLFPGTEEGTTDKTVALENKRILTESQIKSVSRARGKESAEQVRKLCERLDRLDPYCIEARLVVADGYAAIGDYEEAALRYTRAGDLGTVSGAVGWFRAGQVYDFLGDRASALNAMGRCLELDASAIEAAQYLESVRY</sequence>
<proteinExistence type="predicted"/>
<dbReference type="RefSeq" id="WP_203911972.1">
    <property type="nucleotide sequence ID" value="NZ_BONY01000046.1"/>
</dbReference>
<dbReference type="Proteomes" id="UP000612899">
    <property type="component" value="Unassembled WGS sequence"/>
</dbReference>
<keyword evidence="2" id="KW-1185">Reference proteome</keyword>
<dbReference type="InterPro" id="IPR011990">
    <property type="entry name" value="TPR-like_helical_dom_sf"/>
</dbReference>
<name>A0A8J3QEN6_9ACTN</name>
<dbReference type="Gene3D" id="1.25.40.10">
    <property type="entry name" value="Tetratricopeptide repeat domain"/>
    <property type="match status" value="1"/>
</dbReference>
<dbReference type="EMBL" id="BONY01000046">
    <property type="protein sequence ID" value="GIH08210.1"/>
    <property type="molecule type" value="Genomic_DNA"/>
</dbReference>
<reference evidence="1" key="1">
    <citation type="submission" date="2021-01" db="EMBL/GenBank/DDBJ databases">
        <title>Whole genome shotgun sequence of Rhizocola hellebori NBRC 109834.</title>
        <authorList>
            <person name="Komaki H."/>
            <person name="Tamura T."/>
        </authorList>
    </citation>
    <scope>NUCLEOTIDE SEQUENCE</scope>
    <source>
        <strain evidence="1">NBRC 109834</strain>
    </source>
</reference>
<accession>A0A8J3QEN6</accession>